<evidence type="ECO:0000313" key="2">
    <source>
        <dbReference type="Proteomes" id="UP000434639"/>
    </source>
</evidence>
<reference evidence="1 2" key="1">
    <citation type="journal article" date="2017" name="Int. J. Syst. Evol. Microbiol.">
        <title>Bacillus mangrovi sp. nov., isolated from a sediment sample from a mangrove forest.</title>
        <authorList>
            <person name="Gupta V."/>
            <person name="Singh P.K."/>
            <person name="Korpole S."/>
            <person name="Tanuku N.R.S."/>
            <person name="Pinnaka A.K."/>
        </authorList>
    </citation>
    <scope>NUCLEOTIDE SEQUENCE [LARGE SCALE GENOMIC DNA]</scope>
    <source>
        <strain evidence="1 2">KCTC 33872</strain>
    </source>
</reference>
<keyword evidence="2" id="KW-1185">Reference proteome</keyword>
<dbReference type="Proteomes" id="UP000434639">
    <property type="component" value="Unassembled WGS sequence"/>
</dbReference>
<evidence type="ECO:0000313" key="1">
    <source>
        <dbReference type="EMBL" id="MTH55028.1"/>
    </source>
</evidence>
<gene>
    <name evidence="1" type="ORF">GKZ89_16615</name>
</gene>
<dbReference type="GO" id="GO:0030420">
    <property type="term" value="P:establishment of competence for transformation"/>
    <property type="evidence" value="ECO:0007669"/>
    <property type="project" value="InterPro"/>
</dbReference>
<dbReference type="OrthoDB" id="2417337at2"/>
<comment type="caution">
    <text evidence="1">The sequence shown here is derived from an EMBL/GenBank/DDBJ whole genome shotgun (WGS) entry which is preliminary data.</text>
</comment>
<dbReference type="AlphaFoldDB" id="A0A7X2S853"/>
<protein>
    <recommendedName>
        <fullName evidence="3">Competence protein</fullName>
    </recommendedName>
</protein>
<dbReference type="InterPro" id="IPR010461">
    <property type="entry name" value="ComK"/>
</dbReference>
<evidence type="ECO:0008006" key="3">
    <source>
        <dbReference type="Google" id="ProtNLM"/>
    </source>
</evidence>
<organism evidence="1 2">
    <name type="scientific">Metabacillus mangrovi</name>
    <dbReference type="NCBI Taxonomy" id="1491830"/>
    <lineage>
        <taxon>Bacteria</taxon>
        <taxon>Bacillati</taxon>
        <taxon>Bacillota</taxon>
        <taxon>Bacilli</taxon>
        <taxon>Bacillales</taxon>
        <taxon>Bacillaceae</taxon>
        <taxon>Metabacillus</taxon>
    </lineage>
</organism>
<dbReference type="Pfam" id="PF06338">
    <property type="entry name" value="ComK"/>
    <property type="match status" value="1"/>
</dbReference>
<accession>A0A7X2S853</accession>
<sequence>MIREIENEYWITKKTMALELKWDSLGYAYTIIHEEYQKLMIRKSATSIIEENCVFYGSSYKGRLKASGEILIGQKLLPVCVCEFNDIYMFPTMSPRSDGVIWLSVEHVKDVRAFKNKSVAILTNGEQLFIPLLKEYITSKVGNTSHLAMTFQQRRRFLLDDQYRPTRK</sequence>
<dbReference type="RefSeq" id="WP_155113540.1">
    <property type="nucleotide sequence ID" value="NZ_WMIB01000022.1"/>
</dbReference>
<name>A0A7X2S853_9BACI</name>
<dbReference type="EMBL" id="WMIB01000022">
    <property type="protein sequence ID" value="MTH55028.1"/>
    <property type="molecule type" value="Genomic_DNA"/>
</dbReference>
<proteinExistence type="predicted"/>